<evidence type="ECO:0000313" key="2">
    <source>
        <dbReference type="EMBL" id="QZA06502.1"/>
    </source>
</evidence>
<feature type="region of interest" description="Disordered" evidence="1">
    <location>
        <begin position="1"/>
        <end position="68"/>
    </location>
</feature>
<gene>
    <name evidence="2" type="ORF">K3U94_15965</name>
</gene>
<sequence>MAGEWSVDRTADGTGGGTGDDIIGNGAQQAWAAGAGHEDRAQDARADPGMCLGHYPSRRNGQGGSRCGDGCQGTCNTAFAVHGMPSCEG</sequence>
<evidence type="ECO:0000313" key="3">
    <source>
        <dbReference type="Proteomes" id="UP000825008"/>
    </source>
</evidence>
<dbReference type="AlphaFoldDB" id="A0A9X7ZFI6"/>
<feature type="compositionally biased region" description="Basic and acidic residues" evidence="1">
    <location>
        <begin position="1"/>
        <end position="11"/>
    </location>
</feature>
<proteinExistence type="predicted"/>
<protein>
    <submittedName>
        <fullName evidence="2">Uncharacterized protein</fullName>
    </submittedName>
</protein>
<feature type="compositionally biased region" description="Basic and acidic residues" evidence="1">
    <location>
        <begin position="36"/>
        <end position="46"/>
    </location>
</feature>
<feature type="compositionally biased region" description="Low complexity" evidence="1">
    <location>
        <begin position="20"/>
        <end position="35"/>
    </location>
</feature>
<dbReference type="KEGG" id="mher:K3U94_15965"/>
<reference evidence="2" key="1">
    <citation type="submission" date="2021-08" db="EMBL/GenBank/DDBJ databases">
        <title>Whole genome sequencing of non-tuberculosis mycobacteria type-strains.</title>
        <authorList>
            <person name="Igarashi Y."/>
            <person name="Osugi A."/>
            <person name="Mitarai S."/>
        </authorList>
    </citation>
    <scope>NUCLEOTIDE SEQUENCE</scope>
    <source>
        <strain evidence="2">JCM 30995</strain>
    </source>
</reference>
<accession>A0A9X7ZFI6</accession>
<name>A0A9X7ZFI6_9MYCO</name>
<organism evidence="2 3">
    <name type="scientific">Mycolicibacter heraklionensis</name>
    <dbReference type="NCBI Taxonomy" id="512402"/>
    <lineage>
        <taxon>Bacteria</taxon>
        <taxon>Bacillati</taxon>
        <taxon>Actinomycetota</taxon>
        <taxon>Actinomycetes</taxon>
        <taxon>Mycobacteriales</taxon>
        <taxon>Mycobacteriaceae</taxon>
        <taxon>Mycolicibacter</taxon>
    </lineage>
</organism>
<dbReference type="EMBL" id="CP080997">
    <property type="protein sequence ID" value="QZA06502.1"/>
    <property type="molecule type" value="Genomic_DNA"/>
</dbReference>
<dbReference type="Proteomes" id="UP000825008">
    <property type="component" value="Chromosome"/>
</dbReference>
<dbReference type="RefSeq" id="WP_220694344.1">
    <property type="nucleotide sequence ID" value="NZ_CP080997.1"/>
</dbReference>
<evidence type="ECO:0000256" key="1">
    <source>
        <dbReference type="SAM" id="MobiDB-lite"/>
    </source>
</evidence>